<dbReference type="Pfam" id="PF00999">
    <property type="entry name" value="Na_H_Exchanger"/>
    <property type="match status" value="1"/>
</dbReference>
<keyword evidence="4 8" id="KW-0812">Transmembrane</keyword>
<feature type="transmembrane region" description="Helical" evidence="8">
    <location>
        <begin position="35"/>
        <end position="55"/>
    </location>
</feature>
<feature type="transmembrane region" description="Helical" evidence="8">
    <location>
        <begin position="308"/>
        <end position="330"/>
    </location>
</feature>
<dbReference type="GO" id="GO:0015297">
    <property type="term" value="F:antiporter activity"/>
    <property type="evidence" value="ECO:0007669"/>
    <property type="project" value="UniProtKB-KW"/>
</dbReference>
<keyword evidence="3" id="KW-0050">Antiport</keyword>
<dbReference type="RefSeq" id="WP_048139542.1">
    <property type="nucleotide sequence ID" value="NZ_CP009516.1"/>
</dbReference>
<evidence type="ECO:0000259" key="9">
    <source>
        <dbReference type="Pfam" id="PF00999"/>
    </source>
</evidence>
<feature type="transmembrane region" description="Helical" evidence="8">
    <location>
        <begin position="342"/>
        <end position="361"/>
    </location>
</feature>
<dbReference type="PANTHER" id="PTHR32507:SF8">
    <property type="entry name" value="CNH1P"/>
    <property type="match status" value="1"/>
</dbReference>
<dbReference type="Proteomes" id="UP000033101">
    <property type="component" value="Chromosome"/>
</dbReference>
<gene>
    <name evidence="10" type="ORF">MSHOH_2021</name>
</gene>
<evidence type="ECO:0000313" key="10">
    <source>
        <dbReference type="EMBL" id="AKB78504.1"/>
    </source>
</evidence>
<dbReference type="InterPro" id="IPR006153">
    <property type="entry name" value="Cation/H_exchanger_TM"/>
</dbReference>
<evidence type="ECO:0000256" key="7">
    <source>
        <dbReference type="ARBA" id="ARBA00023136"/>
    </source>
</evidence>
<feature type="transmembrane region" description="Helical" evidence="8">
    <location>
        <begin position="232"/>
        <end position="265"/>
    </location>
</feature>
<sequence length="410" mass="45598">MAEVINIALIVIGGLVFFLGVISQRIKEWNLSEPLLALVIGVLLSLAFETLDLRLLNPLLLEEAPRLALAVGVMGVALRVPSSYIIKNWRSIAAMLGIVMPFMWVMNSLLTYWLLDFSFLTALILGAIMTPTDPVLAITIVSGQIAKDNLPERLRDLISVESGSNDGLAYPFVMLPILWMTHRPEEALNRWVIYTIFWEVGAAIVLGALIGYTSGHLLRRAQSKRAIDLPSYTAYTLALTFLTLGGVKLIGSDGILAVFVAGIFFGMTSTDEERRDEERIVEGADRFFTIPIFALLGLVIPWQEWIRLGWAGLILSFLMLLLHRIPILFLIKSLVPNLKSKLDILFTGWFGPIGVAAFYYARFSMRQTGIEGLWPVVSLVISMSVVLHGITATYFTKLYGKHSSKKPEDE</sequence>
<dbReference type="OrthoDB" id="157118at2157"/>
<dbReference type="STRING" id="1434110.MSHOH_2021"/>
<feature type="transmembrane region" description="Helical" evidence="8">
    <location>
        <begin position="121"/>
        <end position="146"/>
    </location>
</feature>
<dbReference type="GeneID" id="24831254"/>
<keyword evidence="2" id="KW-0813">Transport</keyword>
<evidence type="ECO:0000256" key="1">
    <source>
        <dbReference type="ARBA" id="ARBA00004651"/>
    </source>
</evidence>
<dbReference type="HOGENOM" id="CLU_008635_5_0_2"/>
<evidence type="ECO:0000313" key="11">
    <source>
        <dbReference type="Proteomes" id="UP000033101"/>
    </source>
</evidence>
<protein>
    <recommendedName>
        <fullName evidence="9">Cation/H+ exchanger transmembrane domain-containing protein</fullName>
    </recommendedName>
</protein>
<comment type="subcellular location">
    <subcellularLocation>
        <location evidence="1">Cell membrane</location>
        <topology evidence="1">Multi-pass membrane protein</topology>
    </subcellularLocation>
</comment>
<evidence type="ECO:0000256" key="2">
    <source>
        <dbReference type="ARBA" id="ARBA00022448"/>
    </source>
</evidence>
<dbReference type="PATRIC" id="fig|1434110.4.peg.2570"/>
<feature type="transmembrane region" description="Helical" evidence="8">
    <location>
        <begin position="6"/>
        <end position="23"/>
    </location>
</feature>
<organism evidence="10 11">
    <name type="scientific">Methanosarcina horonobensis HB-1 = JCM 15518</name>
    <dbReference type="NCBI Taxonomy" id="1434110"/>
    <lineage>
        <taxon>Archaea</taxon>
        <taxon>Methanobacteriati</taxon>
        <taxon>Methanobacteriota</taxon>
        <taxon>Stenosarchaea group</taxon>
        <taxon>Methanomicrobia</taxon>
        <taxon>Methanosarcinales</taxon>
        <taxon>Methanosarcinaceae</taxon>
        <taxon>Methanosarcina</taxon>
    </lineage>
</organism>
<dbReference type="AlphaFoldDB" id="A0A0E3SA29"/>
<dbReference type="PANTHER" id="PTHR32507">
    <property type="entry name" value="NA(+)/H(+) ANTIPORTER 1"/>
    <property type="match status" value="1"/>
</dbReference>
<evidence type="ECO:0000256" key="5">
    <source>
        <dbReference type="ARBA" id="ARBA00022989"/>
    </source>
</evidence>
<keyword evidence="7 8" id="KW-0472">Membrane</keyword>
<feature type="domain" description="Cation/H+ exchanger transmembrane" evidence="9">
    <location>
        <begin position="16"/>
        <end position="395"/>
    </location>
</feature>
<feature type="transmembrane region" description="Helical" evidence="8">
    <location>
        <begin position="93"/>
        <end position="115"/>
    </location>
</feature>
<dbReference type="GO" id="GO:0005886">
    <property type="term" value="C:plasma membrane"/>
    <property type="evidence" value="ECO:0007669"/>
    <property type="project" value="UniProtKB-SubCell"/>
</dbReference>
<feature type="transmembrane region" description="Helical" evidence="8">
    <location>
        <begin position="67"/>
        <end position="86"/>
    </location>
</feature>
<feature type="transmembrane region" description="Helical" evidence="8">
    <location>
        <begin position="191"/>
        <end position="212"/>
    </location>
</feature>
<dbReference type="EMBL" id="CP009516">
    <property type="protein sequence ID" value="AKB78504.1"/>
    <property type="molecule type" value="Genomic_DNA"/>
</dbReference>
<feature type="transmembrane region" description="Helical" evidence="8">
    <location>
        <begin position="286"/>
        <end position="302"/>
    </location>
</feature>
<keyword evidence="5 8" id="KW-1133">Transmembrane helix</keyword>
<proteinExistence type="predicted"/>
<keyword evidence="11" id="KW-1185">Reference proteome</keyword>
<accession>A0A0E3SA29</accession>
<evidence type="ECO:0000256" key="6">
    <source>
        <dbReference type="ARBA" id="ARBA00023065"/>
    </source>
</evidence>
<dbReference type="GO" id="GO:1902600">
    <property type="term" value="P:proton transmembrane transport"/>
    <property type="evidence" value="ECO:0007669"/>
    <property type="project" value="InterPro"/>
</dbReference>
<dbReference type="Gene3D" id="6.10.140.1330">
    <property type="match status" value="1"/>
</dbReference>
<feature type="transmembrane region" description="Helical" evidence="8">
    <location>
        <begin position="373"/>
        <end position="396"/>
    </location>
</feature>
<reference evidence="10 11" key="1">
    <citation type="submission" date="2014-07" db="EMBL/GenBank/DDBJ databases">
        <title>Methanogenic archaea and the global carbon cycle.</title>
        <authorList>
            <person name="Henriksen J.R."/>
            <person name="Luke J."/>
            <person name="Reinhart S."/>
            <person name="Benedict M.N."/>
            <person name="Youngblut N.D."/>
            <person name="Metcalf M.E."/>
            <person name="Whitaker R.J."/>
            <person name="Metcalf W.W."/>
        </authorList>
    </citation>
    <scope>NUCLEOTIDE SEQUENCE [LARGE SCALE GENOMIC DNA]</scope>
    <source>
        <strain evidence="10 11">HB-1</strain>
    </source>
</reference>
<dbReference type="KEGG" id="mhor:MSHOH_2021"/>
<evidence type="ECO:0000256" key="4">
    <source>
        <dbReference type="ARBA" id="ARBA00022692"/>
    </source>
</evidence>
<keyword evidence="6" id="KW-0406">Ion transport</keyword>
<evidence type="ECO:0000256" key="8">
    <source>
        <dbReference type="SAM" id="Phobius"/>
    </source>
</evidence>
<evidence type="ECO:0000256" key="3">
    <source>
        <dbReference type="ARBA" id="ARBA00022449"/>
    </source>
</evidence>
<name>A0A0E3SA29_9EURY</name>